<keyword evidence="1" id="KW-0732">Signal</keyword>
<dbReference type="PROSITE" id="PS51257">
    <property type="entry name" value="PROKAR_LIPOPROTEIN"/>
    <property type="match status" value="1"/>
</dbReference>
<keyword evidence="3" id="KW-1185">Reference proteome</keyword>
<evidence type="ECO:0000256" key="1">
    <source>
        <dbReference type="SAM" id="SignalP"/>
    </source>
</evidence>
<dbReference type="Proteomes" id="UP000308149">
    <property type="component" value="Chromosome"/>
</dbReference>
<evidence type="ECO:0000313" key="2">
    <source>
        <dbReference type="EMBL" id="QDA57408.1"/>
    </source>
</evidence>
<name>A0A5B7ZR14_9GAMM</name>
<dbReference type="InterPro" id="IPR036278">
    <property type="entry name" value="Sialidase_sf"/>
</dbReference>
<feature type="chain" id="PRO_5022886088" description="Exo-alpha-sialidase" evidence="1">
    <location>
        <begin position="18"/>
        <end position="416"/>
    </location>
</feature>
<dbReference type="Gene3D" id="2.120.10.10">
    <property type="match status" value="2"/>
</dbReference>
<evidence type="ECO:0000313" key="3">
    <source>
        <dbReference type="Proteomes" id="UP000308149"/>
    </source>
</evidence>
<dbReference type="KEGG" id="thes:FHQ07_08835"/>
<dbReference type="AlphaFoldDB" id="A0A5B7ZR14"/>
<reference evidence="2 3" key="1">
    <citation type="submission" date="2019-06" db="EMBL/GenBank/DDBJ databases">
        <title>Thermomonas aquatica sp. nov., isolated from an industrial wastewater treatment plant.</title>
        <authorList>
            <person name="Jeon J.H."/>
            <person name="Park D.-S."/>
        </authorList>
    </citation>
    <scope>NUCLEOTIDE SEQUENCE [LARGE SCALE GENOMIC DNA]</scope>
    <source>
        <strain evidence="2 3">SY21</strain>
    </source>
</reference>
<gene>
    <name evidence="2" type="ORF">FHQ07_08835</name>
</gene>
<protein>
    <recommendedName>
        <fullName evidence="4">Exo-alpha-sialidase</fullName>
    </recommendedName>
</protein>
<dbReference type="EMBL" id="CP040871">
    <property type="protein sequence ID" value="QDA57408.1"/>
    <property type="molecule type" value="Genomic_DNA"/>
</dbReference>
<sequence>MKTRIAFAIVMALSALVACKRESAAPPAANPNGDYRVEVWPLPAAAGSMSPDLAVAPGGRLLLSWINRQDGRRNALQFSSYTDEGGWQSQPRTIAVGHALVANWADTPHILATADGALWTQWLQSSEGSPSGYDTVLARSRDGGMRWEQVTRVNDDGLAAEHGFAALWPAGVDTLGIAWLDGRAQAQSEGHHGGGAMQLRANAFDMSLNRSADAQLDTATCDCCQTDVAVTDKGPLLAYRDRDANEIRDIAVLRFEAGKWSAPKPVHADGWKTEACPVNGPAIAAQGNTAIVGWYSEAGGEPALRIARSTDAGDAFAAPVVVDRGAAVLGHVDVAVDDRQAWVAWLREDASGQTLMLARYTPDLSKQLQRIEVAKLQGRGHASGTPKLAVNASGAWLAWTDSIDGVAHLQGAQVTR</sequence>
<accession>A0A5B7ZR14</accession>
<proteinExistence type="predicted"/>
<feature type="signal peptide" evidence="1">
    <location>
        <begin position="1"/>
        <end position="17"/>
    </location>
</feature>
<dbReference type="SUPFAM" id="SSF50939">
    <property type="entry name" value="Sialidases"/>
    <property type="match status" value="1"/>
</dbReference>
<organism evidence="2 3">
    <name type="scientific">Thermomonas aquatica</name>
    <dbReference type="NCBI Taxonomy" id="2202149"/>
    <lineage>
        <taxon>Bacteria</taxon>
        <taxon>Pseudomonadati</taxon>
        <taxon>Pseudomonadota</taxon>
        <taxon>Gammaproteobacteria</taxon>
        <taxon>Lysobacterales</taxon>
        <taxon>Lysobacteraceae</taxon>
        <taxon>Thermomonas</taxon>
    </lineage>
</organism>
<evidence type="ECO:0008006" key="4">
    <source>
        <dbReference type="Google" id="ProtNLM"/>
    </source>
</evidence>
<dbReference type="OrthoDB" id="9764969at2"/>
<dbReference type="RefSeq" id="WP_139716459.1">
    <property type="nucleotide sequence ID" value="NZ_CP040871.1"/>
</dbReference>